<dbReference type="GeneID" id="59338766"/>
<feature type="compositionally biased region" description="Polar residues" evidence="3">
    <location>
        <begin position="1"/>
        <end position="18"/>
    </location>
</feature>
<evidence type="ECO:0000256" key="3">
    <source>
        <dbReference type="SAM" id="MobiDB-lite"/>
    </source>
</evidence>
<reference evidence="5 6" key="1">
    <citation type="journal article" date="2020" name="Genomics">
        <title>Complete, high-quality genomes from long-read metagenomic sequencing of two wolf lichen thalli reveals enigmatic genome architecture.</title>
        <authorList>
            <person name="McKenzie S.K."/>
            <person name="Walston R.F."/>
            <person name="Allen J.L."/>
        </authorList>
    </citation>
    <scope>NUCLEOTIDE SEQUENCE [LARGE SCALE GENOMIC DNA]</scope>
    <source>
        <strain evidence="5">WasteWater1</strain>
    </source>
</reference>
<evidence type="ECO:0000256" key="2">
    <source>
        <dbReference type="ARBA" id="ARBA00023002"/>
    </source>
</evidence>
<dbReference type="PANTHER" id="PTHR45348:SF2">
    <property type="entry name" value="ZINC-TYPE ALCOHOL DEHYDROGENASE-LIKE PROTEIN C2E1P3.01"/>
    <property type="match status" value="1"/>
</dbReference>
<evidence type="ECO:0000259" key="4">
    <source>
        <dbReference type="SMART" id="SM00829"/>
    </source>
</evidence>
<dbReference type="InterPro" id="IPR020843">
    <property type="entry name" value="ER"/>
</dbReference>
<dbReference type="Gene3D" id="3.90.180.10">
    <property type="entry name" value="Medium-chain alcohol dehydrogenases, catalytic domain"/>
    <property type="match status" value="1"/>
</dbReference>
<dbReference type="CDD" id="cd08249">
    <property type="entry name" value="enoyl_reductase_like"/>
    <property type="match status" value="1"/>
</dbReference>
<keyword evidence="6" id="KW-1185">Reference proteome</keyword>
<evidence type="ECO:0000313" key="6">
    <source>
        <dbReference type="Proteomes" id="UP000593566"/>
    </source>
</evidence>
<dbReference type="RefSeq" id="XP_037154045.1">
    <property type="nucleotide sequence ID" value="XM_037301228.1"/>
</dbReference>
<dbReference type="InterPro" id="IPR036291">
    <property type="entry name" value="NAD(P)-bd_dom_sf"/>
</dbReference>
<dbReference type="InterPro" id="IPR047122">
    <property type="entry name" value="Trans-enoyl_RdTase-like"/>
</dbReference>
<dbReference type="SUPFAM" id="SSF51735">
    <property type="entry name" value="NAD(P)-binding Rossmann-fold domains"/>
    <property type="match status" value="1"/>
</dbReference>
<dbReference type="PANTHER" id="PTHR45348">
    <property type="entry name" value="HYPOTHETICAL OXIDOREDUCTASE (EUROFUNG)"/>
    <property type="match status" value="1"/>
</dbReference>
<dbReference type="Proteomes" id="UP000593566">
    <property type="component" value="Unassembled WGS sequence"/>
</dbReference>
<dbReference type="InterPro" id="IPR011032">
    <property type="entry name" value="GroES-like_sf"/>
</dbReference>
<dbReference type="Pfam" id="PF08240">
    <property type="entry name" value="ADH_N"/>
    <property type="match status" value="1"/>
</dbReference>
<evidence type="ECO:0000256" key="1">
    <source>
        <dbReference type="ARBA" id="ARBA00008072"/>
    </source>
</evidence>
<proteinExistence type="inferred from homology"/>
<name>A0A8H6CKF7_9LECA</name>
<sequence>MPTQHGSLPSRQASQTTGRKSRALHTTRSARYPFVLGGDLAGEIVEVGKGVTRFRIGDRVLGHALGMDGERNRSSEGAFQQYTVIRDNMAASIPESLSYENACVLPLTLSTAATGLFQKDCLALKYPSVPPKPNGEALLVWARSSSVGSNAIQLATAAGYEVFTTASPKNFAYVERLGASQVFDYRSPTIIRDIILALKDKTLAGVLAIGNSGAESCIAVLEKCKGRKFVAMASFPWPETLPEGSGQTLAIISLMFSVVRWQILMWLKSKIKGIPTKFFIGETLQNNEVSHVVYENFLPQALTEGTYVTAPEPFVVGHGLEYIQEAFDVQKKGVSAKKVVVTL</sequence>
<feature type="domain" description="Enoyl reductase (ER)" evidence="4">
    <location>
        <begin position="6"/>
        <end position="341"/>
    </location>
</feature>
<dbReference type="InterPro" id="IPR013154">
    <property type="entry name" value="ADH-like_N"/>
</dbReference>
<evidence type="ECO:0000313" key="5">
    <source>
        <dbReference type="EMBL" id="KAF6225178.1"/>
    </source>
</evidence>
<protein>
    <recommendedName>
        <fullName evidence="4">Enoyl reductase (ER) domain-containing protein</fullName>
    </recommendedName>
</protein>
<feature type="region of interest" description="Disordered" evidence="3">
    <location>
        <begin position="1"/>
        <end position="24"/>
    </location>
</feature>
<dbReference type="EMBL" id="JACCJB010000008">
    <property type="protein sequence ID" value="KAF6225178.1"/>
    <property type="molecule type" value="Genomic_DNA"/>
</dbReference>
<comment type="similarity">
    <text evidence="1">Belongs to the zinc-containing alcohol dehydrogenase family.</text>
</comment>
<dbReference type="GO" id="GO:0016651">
    <property type="term" value="F:oxidoreductase activity, acting on NAD(P)H"/>
    <property type="evidence" value="ECO:0007669"/>
    <property type="project" value="InterPro"/>
</dbReference>
<comment type="caution">
    <text evidence="5">The sequence shown here is derived from an EMBL/GenBank/DDBJ whole genome shotgun (WGS) entry which is preliminary data.</text>
</comment>
<dbReference type="SMART" id="SM00829">
    <property type="entry name" value="PKS_ER"/>
    <property type="match status" value="1"/>
</dbReference>
<organism evidence="5 6">
    <name type="scientific">Letharia lupina</name>
    <dbReference type="NCBI Taxonomy" id="560253"/>
    <lineage>
        <taxon>Eukaryota</taxon>
        <taxon>Fungi</taxon>
        <taxon>Dikarya</taxon>
        <taxon>Ascomycota</taxon>
        <taxon>Pezizomycotina</taxon>
        <taxon>Lecanoromycetes</taxon>
        <taxon>OSLEUM clade</taxon>
        <taxon>Lecanoromycetidae</taxon>
        <taxon>Lecanorales</taxon>
        <taxon>Lecanorineae</taxon>
        <taxon>Parmeliaceae</taxon>
        <taxon>Letharia</taxon>
    </lineage>
</organism>
<keyword evidence="2" id="KW-0560">Oxidoreductase</keyword>
<dbReference type="Gene3D" id="3.40.50.720">
    <property type="entry name" value="NAD(P)-binding Rossmann-like Domain"/>
    <property type="match status" value="1"/>
</dbReference>
<dbReference type="SUPFAM" id="SSF50129">
    <property type="entry name" value="GroES-like"/>
    <property type="match status" value="1"/>
</dbReference>
<dbReference type="AlphaFoldDB" id="A0A8H6CKF7"/>
<gene>
    <name evidence="5" type="ORF">HO133_010375</name>
</gene>
<accession>A0A8H6CKF7</accession>